<organism evidence="10 11">
    <name type="scientific">Mycobacterium asiaticum</name>
    <dbReference type="NCBI Taxonomy" id="1790"/>
    <lineage>
        <taxon>Bacteria</taxon>
        <taxon>Bacillati</taxon>
        <taxon>Actinomycetota</taxon>
        <taxon>Actinomycetes</taxon>
        <taxon>Mycobacteriales</taxon>
        <taxon>Mycobacteriaceae</taxon>
        <taxon>Mycobacterium</taxon>
    </lineage>
</organism>
<dbReference type="PANTHER" id="PTHR10982:SF21">
    <property type="entry name" value="FATTY ACID SYNTHASE SUBUNIT BETA"/>
    <property type="match status" value="1"/>
</dbReference>
<dbReference type="InterPro" id="IPR016035">
    <property type="entry name" value="Acyl_Trfase/lysoPLipase"/>
</dbReference>
<dbReference type="InterPro" id="IPR014030">
    <property type="entry name" value="Ketoacyl_synth_N"/>
</dbReference>
<evidence type="ECO:0000313" key="10">
    <source>
        <dbReference type="EMBL" id="OBK13603.1"/>
    </source>
</evidence>
<dbReference type="FunFam" id="3.40.50.720:FF:000632">
    <property type="entry name" value="Fatty acid synthase"/>
    <property type="match status" value="1"/>
</dbReference>
<dbReference type="Pfam" id="PF18094">
    <property type="entry name" value="DNA_pol_B_N"/>
    <property type="match status" value="1"/>
</dbReference>
<evidence type="ECO:0000256" key="7">
    <source>
        <dbReference type="ARBA" id="ARBA00023002"/>
    </source>
</evidence>
<dbReference type="SMART" id="SM00827">
    <property type="entry name" value="PKS_AT"/>
    <property type="match status" value="1"/>
</dbReference>
<dbReference type="InterPro" id="IPR013785">
    <property type="entry name" value="Aldolase_TIM"/>
</dbReference>
<dbReference type="Gene3D" id="1.20.930.70">
    <property type="match status" value="1"/>
</dbReference>
<dbReference type="InterPro" id="IPR003965">
    <property type="entry name" value="Fatty_acid_synthase"/>
</dbReference>
<name>A0A1A3MUJ8_MYCAS</name>
<dbReference type="SMART" id="SM00825">
    <property type="entry name" value="PKS_KS"/>
    <property type="match status" value="1"/>
</dbReference>
<dbReference type="Pfam" id="PF00109">
    <property type="entry name" value="ketoacyl-synt"/>
    <property type="match status" value="1"/>
</dbReference>
<dbReference type="GO" id="GO:0006633">
    <property type="term" value="P:fatty acid biosynthetic process"/>
    <property type="evidence" value="ECO:0007669"/>
    <property type="project" value="InterPro"/>
</dbReference>
<feature type="compositionally biased region" description="Basic and acidic residues" evidence="8">
    <location>
        <begin position="1"/>
        <end position="15"/>
    </location>
</feature>
<evidence type="ECO:0000256" key="8">
    <source>
        <dbReference type="SAM" id="MobiDB-lite"/>
    </source>
</evidence>
<keyword evidence="4" id="KW-0808">Transferase</keyword>
<dbReference type="Proteomes" id="UP000093629">
    <property type="component" value="Unassembled WGS sequence"/>
</dbReference>
<feature type="compositionally biased region" description="Low complexity" evidence="8">
    <location>
        <begin position="1743"/>
        <end position="1765"/>
    </location>
</feature>
<dbReference type="GO" id="GO:0004318">
    <property type="term" value="F:enoyl-[acyl-carrier-protein] reductase (NADH) activity"/>
    <property type="evidence" value="ECO:0007669"/>
    <property type="project" value="InterPro"/>
</dbReference>
<sequence>MTIHEHDRVSADHDGSGSSNARALVDRLTAGEPYAVAFGGQGSAWLETLEELVSGAGIESDLATLVGEVALVLEPVAQELVVVRPIGFEPLQWVRALAAEDPVPSDKHLTSSAVSIPGVLLTQIAAIRALARQGMDLIETPPVALAGHSAGVLAVESLQASGTRDVELLAMAQLIGAAGTLVARRRGISVLGDRPPMVSVTNADPDRIGRLLDEFAQDVRTVLPPVLSIRNGRRSVVITGTPEQLSRFELYCNQISEKEEADRKNKVRGGDVFAPIFDPVKVEVGFHTPRLADGIDIVGGWAEKVGLDVALARELANAILVDKVDWVNEISRVNDAGARWILDLGPGDILTRLTAPVIRGLGIGIVPAATRGGQRNLFTVGATPEVARAWSSYAPALVCLPDGRVKLSTKFTRLTGRSPILLAGMTPTTVDAKIVAAAANAGHWAELAGGGQVTEEIFANRIEELSGLLEPGRTYQFNALFLDPYLWKLQLGGKRLVQKARQSGAAIDGVVVSAGIPDLEEAVELIDELNDIGISHVVFKPGTIEQIRSVIRIATEVPTKPVIMHVEGGRAGGHHSWEDLDDLLLATYSELRSRSNITVCVGGGIGTPERAAEYLSGRWAQEYGFPLMPIDGILVGTAAMATLEATTSPSVKQMLVETQGTDQWISAGKAQGGMASSRSQLGADIHEIDNSASRCGQLLDEVAGDADAVAARRDEIIAAMAKTAKPYFGDVADMTYLQWLRRYVELAIGAGDSTADTAAPGSPWLADTWRERFEEMLKRTEARLHAQDFGPIETLFAGAEQLENPEQAIATLLQHYPDAETVQLHPADVPFFVSLCKTLGKPVNFVPVIDKDVRRWWRSDSLWQAHDARYDADQVCIIPGPAAVAGITRLDEPVGELLDRFEQAAIDEILSAGVQPEDVTSRRLGRPDVRGPLAVVLDAPDVLWAGRTTTNPVHRIAEPGNWQVHENRSATHTSTGARLQVNPDGTSVVLSVPISGTWIDIVLTLPPNTIDGGIPVVSTEDATAAMRSVLAIAAGADGPDALPEVRNGAATVTVSWDPERVADHTGVTATFGEPLAPSLTTVPDALVGLCWPAVFAAIGAAVTDAGVPVVEGLLSLVHLDHAVRLAGQLPTVAAQLTITATASTASDTDMGRVVPVLVTVSGSDDATIATMEERFAILGRTGAAELTEPARAGGAVSQNATDTPRRRRRDVTIGAPVDMRPFAVVSGDHNPIHTDKAAALLAGLDSPIVHGMWLSAAAQHAVTATDGQARPPARLIGWTARFLGMVRPGDEVDFRVERVGIDQGAEVLEVSARIGSNLVMSASARLAAPKTVYAFPGQGIQHKGMGMDVRARSKAARKIWDEADRFTRDTLGFSVLHVVRDNPTSIIASGVHYHHPDGVLFLTQFTQVAMATVAAAQVAEMREQGAFVEGAITCGHSVGEYTALACVSGVFELDALLEAVFHRGSKMHDIVPRDELGRSNYRLAAIRPSQIDLPDDEVTEFVANIAASTGEFLEIVNFNLRGSQYAIAGTVRGLEALEAEVERRRELTGGKRSFILVPGIDVPFHSRVLRVGVNEFRRSLERLMPRDKDPEVILGRYIPNLVPRPFTLDRDFIQEIRDLVPAEPLDEILADYDTWRNERPRDLARQVLIELLAWQFASPVRWIETQDLLFTEEAAGGLGVERFVEIGVKTSPTVAGLATNTLKLPEYAHSTIEVLNAERDAAVLFATDTDPEPEDEPVDDAPEAAATDAAAAPVEAAPAAPAAAPSGGPRPEDIGFDAADATLALIAISAKMRIDQIEELDSIESITDGASSRRNQLLVDLGSELNLGAIDGAAEADLAGLRAQVTKLARTYKPYGPVLSDAINDQLRTVLGPSGKRPGAIAERVTKVWELGEGWAKHVTVEVALGTREGTSVRGGAMGHLHEGALADAASVDKVIDAAVAAVAARRGVAVSLPSAGGGGGATVDAAALSEFTDQITGRDGVLASAARLVLGQLGLDDPVSPSPAATDAELIDLVTAELGADWPRLVAPTFDAKKAVVFDDRWASAREDLVKLWLTDEADIDADWVRLSERFEGAGHVVANQATWWQGKSLAAGRQIHASLYGRIAAGAENPNPGPHHNEVAVVTGASKGSIAASVAAKLLDGGATVVATTSKLDEERLAFYRNLYRDHARFGAVLWVVAANMASYSDIDGLVEWIGTEQVESLGPQSIHIKDAQTPTLLFPFAAPRVVGDLSEVGSRAEMEMKVLLWAVQRLISGLSKIGAERDIASRLHVVLPGSPNRGMFGGDGAYGEAKSALDAVVSRWHAESSWAERVSLAHALIGWTRGTGLMGHNDAIVTAVEEAGVTTYSTEEMASLLLALCDAESKVAAASSPIKADLTGGLAEAQLDMAELAAKAREEMSADASGGGDEPAEGTIAALPSPPRGYTPAPPPEWDDLDVDPADLVVIVGGAEIGPYGSSRTRFEMEVENELSAAGVLELAWTTGLIRWEDDPQPGWYDTASGDLVDEAELVERYHDAVLERTGIREFVDDGAIDPDHASPLLVSVYLDKDFSFVVSSEADARAFVEFDPEHTVVRPVPDSADWQVTRKAGTEIRVPRKTKLSRVVGAQIPTGFDPTVWGISPDMANSIDRVALWNIVATVDAFLSAGFSPAEVMRYVHPSLVASTQGTGMGGMTSMQTMYHGNLLGRNKPNDILQEVLPNVVAAHVIQSYVGSYGSMIHPVAACATAAVSVEEGLDKIRLGKAELVVAGGLDDLTLEAIIGFGDMAATADTAMMRGRGIDDSKFSRPNDRRRLGFVEAQGGGTILLARGDLALRMGLPVLAVVAYAQSFGDGVHTSIPAPGLGALGAGRGGQNSQLARALAKLGVSADDVAVVSKHDTSTLANDPNETELHERLADSMGRSVGAPLFVVSQKSLTGHAKGGAAVFQMMGLCQMLRDGVIPPNRSLDCVDDELAGSAHFVWVRDTLRLGGQFPLKAGLLTSLGFGHVSGLVALVHPQAFIASLEPGQRADYQRRADARLLAGQRRLASAIAGGEPMYQRPPDRRFDHDLPEKPQEASMLLNAAARLGDDDAYRVSAE</sequence>
<evidence type="ECO:0000256" key="3">
    <source>
        <dbReference type="ARBA" id="ARBA00022553"/>
    </source>
</evidence>
<dbReference type="SUPFAM" id="SSF51735">
    <property type="entry name" value="NAD(P)-binding Rossmann-fold domains"/>
    <property type="match status" value="1"/>
</dbReference>
<dbReference type="OrthoDB" id="4746285at2"/>
<keyword evidence="5" id="KW-0378">Hydrolase</keyword>
<dbReference type="InterPro" id="IPR002539">
    <property type="entry name" value="MaoC-like_dom"/>
</dbReference>
<dbReference type="Pfam" id="PF01575">
    <property type="entry name" value="MaoC_dehydratas"/>
    <property type="match status" value="1"/>
</dbReference>
<feature type="region of interest" description="Disordered" evidence="8">
    <location>
        <begin position="3031"/>
        <end position="3050"/>
    </location>
</feature>
<dbReference type="FunFam" id="3.40.366.10:FF:000009">
    <property type="entry name" value="Fatty acid synthase Fas"/>
    <property type="match status" value="1"/>
</dbReference>
<evidence type="ECO:0000256" key="1">
    <source>
        <dbReference type="ARBA" id="ARBA00005254"/>
    </source>
</evidence>
<dbReference type="PROSITE" id="PS52004">
    <property type="entry name" value="KS3_2"/>
    <property type="match status" value="1"/>
</dbReference>
<dbReference type="InterPro" id="IPR020841">
    <property type="entry name" value="PKS_Beta-ketoAc_synthase_dom"/>
</dbReference>
<dbReference type="InterPro" id="IPR013565">
    <property type="entry name" value="Fas1/AflB-like_central"/>
</dbReference>
<dbReference type="InterPro" id="IPR029069">
    <property type="entry name" value="HotDog_dom_sf"/>
</dbReference>
<reference evidence="10 11" key="1">
    <citation type="submission" date="2016-06" db="EMBL/GenBank/DDBJ databases">
        <authorList>
            <person name="Kjaerup R.B."/>
            <person name="Dalgaard T.S."/>
            <person name="Juul-Madsen H.R."/>
        </authorList>
    </citation>
    <scope>NUCLEOTIDE SEQUENCE [LARGE SCALE GENOMIC DNA]</scope>
    <source>
        <strain evidence="10 11">1245139.5</strain>
    </source>
</reference>
<dbReference type="Gene3D" id="3.10.129.10">
    <property type="entry name" value="Hotdog Thioesterase"/>
    <property type="match status" value="1"/>
</dbReference>
<dbReference type="InterPro" id="IPR050830">
    <property type="entry name" value="Fungal_FAS"/>
</dbReference>
<accession>A0A1A3MUJ8</accession>
<evidence type="ECO:0000256" key="6">
    <source>
        <dbReference type="ARBA" id="ARBA00022857"/>
    </source>
</evidence>
<dbReference type="CDD" id="cd03447">
    <property type="entry name" value="FAS_MaoC"/>
    <property type="match status" value="1"/>
</dbReference>
<dbReference type="PANTHER" id="PTHR10982">
    <property type="entry name" value="MALONYL COA-ACYL CARRIER PROTEIN TRANSACYLASE"/>
    <property type="match status" value="1"/>
</dbReference>
<gene>
    <name evidence="10" type="ORF">A5636_09150</name>
</gene>
<dbReference type="SUPFAM" id="SSF51412">
    <property type="entry name" value="Inosine monophosphate dehydrogenase (IMPDH)"/>
    <property type="match status" value="1"/>
</dbReference>
<dbReference type="Gene3D" id="3.30.70.3320">
    <property type="match status" value="1"/>
</dbReference>
<dbReference type="Pfam" id="PF00698">
    <property type="entry name" value="Acyl_transf_1"/>
    <property type="match status" value="1"/>
</dbReference>
<dbReference type="GO" id="GO:0004315">
    <property type="term" value="F:3-oxoacyl-[acyl-carrier-protein] synthase activity"/>
    <property type="evidence" value="ECO:0007669"/>
    <property type="project" value="InterPro"/>
</dbReference>
<dbReference type="GO" id="GO:0004312">
    <property type="term" value="F:fatty acid synthase activity"/>
    <property type="evidence" value="ECO:0007669"/>
    <property type="project" value="InterPro"/>
</dbReference>
<keyword evidence="11" id="KW-1185">Reference proteome</keyword>
<dbReference type="EMBL" id="LZLQ01000112">
    <property type="protein sequence ID" value="OBK13603.1"/>
    <property type="molecule type" value="Genomic_DNA"/>
</dbReference>
<dbReference type="PRINTS" id="PR01483">
    <property type="entry name" value="FASYNTHASE"/>
</dbReference>
<dbReference type="InterPro" id="IPR047224">
    <property type="entry name" value="FAS_alpha_su_C"/>
</dbReference>
<dbReference type="SUPFAM" id="SSF54637">
    <property type="entry name" value="Thioesterase/thiol ester dehydrase-isomerase"/>
    <property type="match status" value="1"/>
</dbReference>
<dbReference type="InterPro" id="IPR014031">
    <property type="entry name" value="Ketoacyl_synth_C"/>
</dbReference>
<dbReference type="Gene3D" id="3.40.47.10">
    <property type="match status" value="1"/>
</dbReference>
<dbReference type="SUPFAM" id="SSF53901">
    <property type="entry name" value="Thiolase-like"/>
    <property type="match status" value="2"/>
</dbReference>
<dbReference type="CDD" id="cd00828">
    <property type="entry name" value="elong_cond_enzymes"/>
    <property type="match status" value="1"/>
</dbReference>
<evidence type="ECO:0000313" key="11">
    <source>
        <dbReference type="Proteomes" id="UP000093629"/>
    </source>
</evidence>
<dbReference type="Gene3D" id="3.90.25.70">
    <property type="match status" value="1"/>
</dbReference>
<dbReference type="Pfam" id="PF02801">
    <property type="entry name" value="Ketoacyl-synt_C"/>
    <property type="match status" value="1"/>
</dbReference>
<dbReference type="InterPro" id="IPR055118">
    <property type="entry name" value="FAS-like_AT_central"/>
</dbReference>
<dbReference type="InterPro" id="IPR036291">
    <property type="entry name" value="NAD(P)-bd_dom_sf"/>
</dbReference>
<feature type="compositionally biased region" description="Basic and acidic residues" evidence="8">
    <location>
        <begin position="3038"/>
        <end position="3050"/>
    </location>
</feature>
<keyword evidence="6" id="KW-0521">NADP</keyword>
<dbReference type="SUPFAM" id="SSF52151">
    <property type="entry name" value="FabD/lysophospholipase-like"/>
    <property type="match status" value="2"/>
</dbReference>
<proteinExistence type="inferred from homology"/>
<dbReference type="GO" id="GO:0016787">
    <property type="term" value="F:hydrolase activity"/>
    <property type="evidence" value="ECO:0007669"/>
    <property type="project" value="UniProtKB-KW"/>
</dbReference>
<dbReference type="GO" id="GO:0005835">
    <property type="term" value="C:fatty acid synthase complex"/>
    <property type="evidence" value="ECO:0007669"/>
    <property type="project" value="InterPro"/>
</dbReference>
<evidence type="ECO:0000256" key="2">
    <source>
        <dbReference type="ARBA" id="ARBA00022450"/>
    </source>
</evidence>
<dbReference type="RefSeq" id="WP_065159903.1">
    <property type="nucleotide sequence ID" value="NZ_LZLQ01000112.1"/>
</dbReference>
<dbReference type="InterPro" id="IPR001227">
    <property type="entry name" value="Ac_transferase_dom_sf"/>
</dbReference>
<feature type="region of interest" description="Disordered" evidence="8">
    <location>
        <begin position="1728"/>
        <end position="1774"/>
    </location>
</feature>
<protein>
    <submittedName>
        <fullName evidence="10">3-oxoacyl-ACP synthase</fullName>
    </submittedName>
</protein>
<dbReference type="Gene3D" id="3.40.366.10">
    <property type="entry name" value="Malonyl-Coenzyme A Acyl Carrier Protein, domain 2"/>
    <property type="match status" value="3"/>
</dbReference>
<evidence type="ECO:0000259" key="9">
    <source>
        <dbReference type="PROSITE" id="PS52004"/>
    </source>
</evidence>
<comment type="similarity">
    <text evidence="1">Belongs to the enoyl-CoA hydratase/isomerase family.</text>
</comment>
<dbReference type="FunFam" id="3.20.20.70:FF:000170">
    <property type="entry name" value="Fatty acid synthase"/>
    <property type="match status" value="1"/>
</dbReference>
<dbReference type="Pfam" id="PF22690">
    <property type="entry name" value="FAS_AT_central"/>
    <property type="match status" value="1"/>
</dbReference>
<keyword evidence="3" id="KW-0597">Phosphoprotein</keyword>
<evidence type="ECO:0000256" key="4">
    <source>
        <dbReference type="ARBA" id="ARBA00022679"/>
    </source>
</evidence>
<dbReference type="InterPro" id="IPR016039">
    <property type="entry name" value="Thiolase-like"/>
</dbReference>
<feature type="region of interest" description="Disordered" evidence="8">
    <location>
        <begin position="1"/>
        <end position="20"/>
    </location>
</feature>
<keyword evidence="2" id="KW-0596">Phosphopantetheine</keyword>
<evidence type="ECO:0000256" key="5">
    <source>
        <dbReference type="ARBA" id="ARBA00022801"/>
    </source>
</evidence>
<dbReference type="InterPro" id="IPR014043">
    <property type="entry name" value="Acyl_transferase_dom"/>
</dbReference>
<comment type="caution">
    <text evidence="10">The sequence shown here is derived from an EMBL/GenBank/DDBJ whole genome shotgun (WGS) entry which is preliminary data.</text>
</comment>
<dbReference type="PROSITE" id="PS00606">
    <property type="entry name" value="KS3_1"/>
    <property type="match status" value="1"/>
</dbReference>
<dbReference type="Pfam" id="PF08354">
    <property type="entry name" value="Fas1-AflB-like_hel"/>
    <property type="match status" value="1"/>
</dbReference>
<dbReference type="InterPro" id="IPR018201">
    <property type="entry name" value="Ketoacyl_synth_AS"/>
</dbReference>
<dbReference type="Gene3D" id="3.20.20.70">
    <property type="entry name" value="Aldolase class I"/>
    <property type="match status" value="1"/>
</dbReference>
<feature type="region of interest" description="Disordered" evidence="8">
    <location>
        <begin position="2399"/>
        <end position="2422"/>
    </location>
</feature>
<feature type="compositionally biased region" description="Acidic residues" evidence="8">
    <location>
        <begin position="1729"/>
        <end position="1742"/>
    </location>
</feature>
<dbReference type="Gene3D" id="3.40.50.720">
    <property type="entry name" value="NAD(P)-binding Rossmann-like Domain"/>
    <property type="match status" value="1"/>
</dbReference>
<keyword evidence="7" id="KW-0560">Oxidoreductase</keyword>
<dbReference type="CDD" id="cd08950">
    <property type="entry name" value="KR_fFAS_SDR_c_like"/>
    <property type="match status" value="1"/>
</dbReference>
<feature type="domain" description="Ketosynthase family 3 (KS3)" evidence="9">
    <location>
        <begin position="2538"/>
        <end position="2993"/>
    </location>
</feature>